<dbReference type="STRING" id="942150.IV64_GL000047"/>
<dbReference type="EMBL" id="JQCL01000068">
    <property type="protein sequence ID" value="KRO09623.1"/>
    <property type="molecule type" value="Genomic_DNA"/>
</dbReference>
<evidence type="ECO:0000259" key="5">
    <source>
        <dbReference type="PROSITE" id="PS50932"/>
    </source>
</evidence>
<dbReference type="PANTHER" id="PTHR30146">
    <property type="entry name" value="LACI-RELATED TRANSCRIPTIONAL REPRESSOR"/>
    <property type="match status" value="1"/>
</dbReference>
<keyword evidence="4" id="KW-0804">Transcription</keyword>
<name>A0A0R2M8A7_9LACO</name>
<dbReference type="GO" id="GO:0000976">
    <property type="term" value="F:transcription cis-regulatory region binding"/>
    <property type="evidence" value="ECO:0007669"/>
    <property type="project" value="TreeGrafter"/>
</dbReference>
<dbReference type="CDD" id="cd06291">
    <property type="entry name" value="PBP1_Qymf-like"/>
    <property type="match status" value="1"/>
</dbReference>
<dbReference type="InterPro" id="IPR000843">
    <property type="entry name" value="HTH_LacI"/>
</dbReference>
<evidence type="ECO:0000256" key="1">
    <source>
        <dbReference type="ARBA" id="ARBA00022491"/>
    </source>
</evidence>
<dbReference type="PRINTS" id="PR00036">
    <property type="entry name" value="HTHLACI"/>
</dbReference>
<dbReference type="InterPro" id="IPR010982">
    <property type="entry name" value="Lambda_DNA-bd_dom_sf"/>
</dbReference>
<evidence type="ECO:0000256" key="4">
    <source>
        <dbReference type="ARBA" id="ARBA00023163"/>
    </source>
</evidence>
<evidence type="ECO:0000313" key="7">
    <source>
        <dbReference type="Proteomes" id="UP000051783"/>
    </source>
</evidence>
<dbReference type="Pfam" id="PF00356">
    <property type="entry name" value="LacI"/>
    <property type="match status" value="1"/>
</dbReference>
<keyword evidence="7" id="KW-1185">Reference proteome</keyword>
<dbReference type="OrthoDB" id="9796186at2"/>
<evidence type="ECO:0000313" key="6">
    <source>
        <dbReference type="EMBL" id="KRO09623.1"/>
    </source>
</evidence>
<dbReference type="CDD" id="cd01392">
    <property type="entry name" value="HTH_LacI"/>
    <property type="match status" value="1"/>
</dbReference>
<organism evidence="6 7">
    <name type="scientific">Lactiplantibacillus xiangfangensis</name>
    <dbReference type="NCBI Taxonomy" id="942150"/>
    <lineage>
        <taxon>Bacteria</taxon>
        <taxon>Bacillati</taxon>
        <taxon>Bacillota</taxon>
        <taxon>Bacilli</taxon>
        <taxon>Lactobacillales</taxon>
        <taxon>Lactobacillaceae</taxon>
        <taxon>Lactiplantibacillus</taxon>
    </lineage>
</organism>
<dbReference type="Gene3D" id="1.10.260.40">
    <property type="entry name" value="lambda repressor-like DNA-binding domains"/>
    <property type="match status" value="1"/>
</dbReference>
<dbReference type="PATRIC" id="fig|942150.3.peg.52"/>
<dbReference type="Proteomes" id="UP000051783">
    <property type="component" value="Unassembled WGS sequence"/>
</dbReference>
<keyword evidence="1" id="KW-0678">Repressor</keyword>
<dbReference type="PROSITE" id="PS50932">
    <property type="entry name" value="HTH_LACI_2"/>
    <property type="match status" value="1"/>
</dbReference>
<comment type="caution">
    <text evidence="6">The sequence shown here is derived from an EMBL/GenBank/DDBJ whole genome shotgun (WGS) entry which is preliminary data.</text>
</comment>
<dbReference type="Pfam" id="PF13377">
    <property type="entry name" value="Peripla_BP_3"/>
    <property type="match status" value="1"/>
</dbReference>
<reference evidence="6 7" key="1">
    <citation type="journal article" date="2015" name="Genome Announc.">
        <title>Expanding the biotechnology potential of lactobacilli through comparative genomics of 213 strains and associated genera.</title>
        <authorList>
            <person name="Sun Z."/>
            <person name="Harris H.M."/>
            <person name="McCann A."/>
            <person name="Guo C."/>
            <person name="Argimon S."/>
            <person name="Zhang W."/>
            <person name="Yang X."/>
            <person name="Jeffery I.B."/>
            <person name="Cooney J.C."/>
            <person name="Kagawa T.F."/>
            <person name="Liu W."/>
            <person name="Song Y."/>
            <person name="Salvetti E."/>
            <person name="Wrobel A."/>
            <person name="Rasinkangas P."/>
            <person name="Parkhill J."/>
            <person name="Rea M.C."/>
            <person name="O'Sullivan O."/>
            <person name="Ritari J."/>
            <person name="Douillard F.P."/>
            <person name="Paul Ross R."/>
            <person name="Yang R."/>
            <person name="Briner A.E."/>
            <person name="Felis G.E."/>
            <person name="de Vos W.M."/>
            <person name="Barrangou R."/>
            <person name="Klaenhammer T.R."/>
            <person name="Caufield P.W."/>
            <person name="Cui Y."/>
            <person name="Zhang H."/>
            <person name="O'Toole P.W."/>
        </authorList>
    </citation>
    <scope>NUCLEOTIDE SEQUENCE [LARGE SCALE GENOMIC DNA]</scope>
    <source>
        <strain evidence="6 7">LMG 26013</strain>
    </source>
</reference>
<dbReference type="Gene3D" id="3.40.50.2300">
    <property type="match status" value="2"/>
</dbReference>
<dbReference type="InterPro" id="IPR046335">
    <property type="entry name" value="LacI/GalR-like_sensor"/>
</dbReference>
<gene>
    <name evidence="6" type="ORF">IV64_GL000047</name>
</gene>
<proteinExistence type="predicted"/>
<dbReference type="PANTHER" id="PTHR30146:SF95">
    <property type="entry name" value="RIBOSE OPERON REPRESSOR"/>
    <property type="match status" value="1"/>
</dbReference>
<dbReference type="SMART" id="SM00354">
    <property type="entry name" value="HTH_LACI"/>
    <property type="match status" value="1"/>
</dbReference>
<dbReference type="SUPFAM" id="SSF53822">
    <property type="entry name" value="Periplasmic binding protein-like I"/>
    <property type="match status" value="1"/>
</dbReference>
<keyword evidence="2" id="KW-0805">Transcription regulation</keyword>
<dbReference type="InterPro" id="IPR028082">
    <property type="entry name" value="Peripla_BP_I"/>
</dbReference>
<accession>A0A0R2M8A7</accession>
<protein>
    <submittedName>
        <fullName evidence="6">LacI family transcriptional regulator</fullName>
    </submittedName>
</protein>
<dbReference type="AlphaFoldDB" id="A0A0R2M8A7"/>
<keyword evidence="3" id="KW-0238">DNA-binding</keyword>
<dbReference type="SUPFAM" id="SSF47413">
    <property type="entry name" value="lambda repressor-like DNA-binding domains"/>
    <property type="match status" value="1"/>
</dbReference>
<evidence type="ECO:0000256" key="3">
    <source>
        <dbReference type="ARBA" id="ARBA00023125"/>
    </source>
</evidence>
<dbReference type="RefSeq" id="WP_057706672.1">
    <property type="nucleotide sequence ID" value="NZ_JQCL01000068.1"/>
</dbReference>
<dbReference type="PROSITE" id="PS00356">
    <property type="entry name" value="HTH_LACI_1"/>
    <property type="match status" value="1"/>
</dbReference>
<dbReference type="GO" id="GO:0003700">
    <property type="term" value="F:DNA-binding transcription factor activity"/>
    <property type="evidence" value="ECO:0007669"/>
    <property type="project" value="TreeGrafter"/>
</dbReference>
<sequence>MNKKNNVSIKDVAKASGVSITTVSRIINNTGRFSKVTQKKVIQTINDLGYEQNKLAVSLRSNKSNTVGIMVPDITNEFYSAIVKKCEQLLFSNGYSSIICNTERSSEREAAYSQVLMEHRVDGLIIISSAIDDSKVIKTTTIPTVYIDRDPHSHNELIVSSDHYTGGEIATKFILNHQLNPFLIMTKTKTSSTMERVRAFKDVLKEHQITDIESRILSLDLTSDKFLETVPSLDSYLQKIVSLKKPAGIFGINDNVAYMIIRAAQRLNINVPKTISVIGFDGNSFSEISAPKITTIVQNTTKLAQESCRLLLQQMTTQDKDVSPAIIKVPVQLVIKESTVH</sequence>
<evidence type="ECO:0000256" key="2">
    <source>
        <dbReference type="ARBA" id="ARBA00023015"/>
    </source>
</evidence>
<feature type="domain" description="HTH lacI-type" evidence="5">
    <location>
        <begin position="7"/>
        <end position="61"/>
    </location>
</feature>